<dbReference type="PIRSF" id="PIRSF005054">
    <property type="entry name" value="PF1131"/>
    <property type="match status" value="1"/>
</dbReference>
<name>A0ABU5Q5S8_9BACT</name>
<feature type="domain" description="CRISPR associated protein Cas6 C-terminal" evidence="4">
    <location>
        <begin position="147"/>
        <end position="273"/>
    </location>
</feature>
<dbReference type="Gene3D" id="3.30.70.1890">
    <property type="match status" value="1"/>
</dbReference>
<proteinExistence type="inferred from homology"/>
<sequence>MRFKLHLKPVQDRQKLLFNYQYPLQAWLYKLIYQADEHYASFLHNKGYAVPDSFKTFKHFTFSSLQISKAKAVRKGDTYMLLSSENSSLIVSFYIDKAAEGFIMGLFQNQQLSIFNRELRADFVVERVETLPNPFEEIPDGSIITQSFKTISPMVVSCKEEGLDQYLSPADEQFADFFALNLIDRHRTIDGNTGMKVDAAFAKNIVKFKLLSDPEKIKKRGFTVKEGKLRDETKVIGYYDFSFEVTAPASLLKVGYFGGFGKESSMGCGCVEVC</sequence>
<dbReference type="NCBIfam" id="TIGR01877">
    <property type="entry name" value="cas_cas6"/>
    <property type="match status" value="1"/>
</dbReference>
<gene>
    <name evidence="5" type="primary">cas6</name>
    <name evidence="5" type="ORF">VB248_03510</name>
</gene>
<evidence type="ECO:0000259" key="4">
    <source>
        <dbReference type="Pfam" id="PF01881"/>
    </source>
</evidence>
<protein>
    <submittedName>
        <fullName evidence="5">CRISPR-associated endoribonuclease Cas6</fullName>
    </submittedName>
</protein>
<dbReference type="Proteomes" id="UP001302949">
    <property type="component" value="Unassembled WGS sequence"/>
</dbReference>
<evidence type="ECO:0000256" key="2">
    <source>
        <dbReference type="ARBA" id="ARBA00022884"/>
    </source>
</evidence>
<organism evidence="5 6">
    <name type="scientific">Arcicella rigui</name>
    <dbReference type="NCBI Taxonomy" id="797020"/>
    <lineage>
        <taxon>Bacteria</taxon>
        <taxon>Pseudomonadati</taxon>
        <taxon>Bacteroidota</taxon>
        <taxon>Cytophagia</taxon>
        <taxon>Cytophagales</taxon>
        <taxon>Flectobacillaceae</taxon>
        <taxon>Arcicella</taxon>
    </lineage>
</organism>
<keyword evidence="6" id="KW-1185">Reference proteome</keyword>
<comment type="similarity">
    <text evidence="1">Belongs to the CRISPR-associated protein Cas6/Cse3/CasE family.</text>
</comment>
<dbReference type="Pfam" id="PF01881">
    <property type="entry name" value="Cas_Cas6_C"/>
    <property type="match status" value="1"/>
</dbReference>
<dbReference type="Pfam" id="PF21350">
    <property type="entry name" value="Cas6_I-A"/>
    <property type="match status" value="1"/>
</dbReference>
<dbReference type="RefSeq" id="WP_323295348.1">
    <property type="nucleotide sequence ID" value="NZ_JAYFUM010000004.1"/>
</dbReference>
<dbReference type="Gene3D" id="3.30.70.1900">
    <property type="match status" value="1"/>
</dbReference>
<dbReference type="EMBL" id="JAYFUM010000004">
    <property type="protein sequence ID" value="MEA5138180.1"/>
    <property type="molecule type" value="Genomic_DNA"/>
</dbReference>
<dbReference type="InterPro" id="IPR045747">
    <property type="entry name" value="CRISPR-assoc_prot_Cas6_N_sf"/>
</dbReference>
<evidence type="ECO:0000313" key="6">
    <source>
        <dbReference type="Proteomes" id="UP001302949"/>
    </source>
</evidence>
<dbReference type="PANTHER" id="PTHR36984:SF1">
    <property type="entry name" value="CRISPR-ASSOCIATED ENDORIBONUCLEASE CAS6 1"/>
    <property type="match status" value="1"/>
</dbReference>
<keyword evidence="2" id="KW-0694">RNA-binding</keyword>
<comment type="caution">
    <text evidence="5">The sequence shown here is derived from an EMBL/GenBank/DDBJ whole genome shotgun (WGS) entry which is preliminary data.</text>
</comment>
<dbReference type="CDD" id="cd21140">
    <property type="entry name" value="Cas6_I-like"/>
    <property type="match status" value="1"/>
</dbReference>
<evidence type="ECO:0000256" key="1">
    <source>
        <dbReference type="ARBA" id="ARBA00005937"/>
    </source>
</evidence>
<dbReference type="InterPro" id="IPR010156">
    <property type="entry name" value="CRISPR-assoc_prot_Cas6"/>
</dbReference>
<keyword evidence="3" id="KW-0051">Antiviral defense</keyword>
<dbReference type="InterPro" id="IPR049435">
    <property type="entry name" value="Cas_Cas6_C"/>
</dbReference>
<evidence type="ECO:0000313" key="5">
    <source>
        <dbReference type="EMBL" id="MEA5138180.1"/>
    </source>
</evidence>
<evidence type="ECO:0000256" key="3">
    <source>
        <dbReference type="ARBA" id="ARBA00023118"/>
    </source>
</evidence>
<reference evidence="5 6" key="1">
    <citation type="submission" date="2023-12" db="EMBL/GenBank/DDBJ databases">
        <title>Novel species of the genus Arcicella isolated from rivers.</title>
        <authorList>
            <person name="Lu H."/>
        </authorList>
    </citation>
    <scope>NUCLEOTIDE SEQUENCE [LARGE SCALE GENOMIC DNA]</scope>
    <source>
        <strain evidence="5 6">KCTC 23307</strain>
    </source>
</reference>
<accession>A0ABU5Q5S8</accession>
<dbReference type="PANTHER" id="PTHR36984">
    <property type="entry name" value="CRISPR-ASSOCIATED ENDORIBONUCLEASE CAS6 1"/>
    <property type="match status" value="1"/>
</dbReference>